<feature type="signal peptide" evidence="1">
    <location>
        <begin position="1"/>
        <end position="22"/>
    </location>
</feature>
<organism evidence="2 3">
    <name type="scientific">Leptospira fainei serovar Hurstbridge str. BUT 6</name>
    <dbReference type="NCBI Taxonomy" id="1193011"/>
    <lineage>
        <taxon>Bacteria</taxon>
        <taxon>Pseudomonadati</taxon>
        <taxon>Spirochaetota</taxon>
        <taxon>Spirochaetia</taxon>
        <taxon>Leptospirales</taxon>
        <taxon>Leptospiraceae</taxon>
        <taxon>Leptospira</taxon>
    </lineage>
</organism>
<keyword evidence="2" id="KW-0449">Lipoprotein</keyword>
<comment type="caution">
    <text evidence="2">The sequence shown here is derived from an EMBL/GenBank/DDBJ whole genome shotgun (WGS) entry which is preliminary data.</text>
</comment>
<sequence length="179" mass="20349">MHRLVRFSFLLLFGFFALSSCSGPQIKDRKVALTTPGYKVYLLDTRRAEKFSIYRPKRAEDSFFVIKLAFENATDKPITVAWTLVYLTDAKDKVIALPQVLEEATSFWESLKSTVRMSWGIDEAQLAPVDPGKVIAKEYGFVLNRSVFPSNIVLIKNPEEADKSKKKDVKNLELGKIKL</sequence>
<name>S3VFK7_9LEPT</name>
<dbReference type="EMBL" id="AKWZ02000003">
    <property type="protein sequence ID" value="EPG75280.1"/>
    <property type="molecule type" value="Genomic_DNA"/>
</dbReference>
<dbReference type="AlphaFoldDB" id="S3VFK7"/>
<evidence type="ECO:0000313" key="3">
    <source>
        <dbReference type="Proteomes" id="UP000014540"/>
    </source>
</evidence>
<evidence type="ECO:0000256" key="1">
    <source>
        <dbReference type="SAM" id="SignalP"/>
    </source>
</evidence>
<dbReference type="PROSITE" id="PS51257">
    <property type="entry name" value="PROKAR_LIPOPROTEIN"/>
    <property type="match status" value="1"/>
</dbReference>
<dbReference type="Proteomes" id="UP000014540">
    <property type="component" value="Unassembled WGS sequence"/>
</dbReference>
<protein>
    <submittedName>
        <fullName evidence="2">Lipoprotein</fullName>
    </submittedName>
</protein>
<evidence type="ECO:0000313" key="2">
    <source>
        <dbReference type="EMBL" id="EPG75280.1"/>
    </source>
</evidence>
<keyword evidence="3" id="KW-1185">Reference proteome</keyword>
<dbReference type="RefSeq" id="WP_016548371.1">
    <property type="nucleotide sequence ID" value="NZ_AKWZ02000003.1"/>
</dbReference>
<reference evidence="2" key="1">
    <citation type="submission" date="2013-04" db="EMBL/GenBank/DDBJ databases">
        <authorList>
            <person name="Harkins D.M."/>
            <person name="Durkin A.S."/>
            <person name="Selengut J.D."/>
            <person name="Sanka R."/>
            <person name="DePew J."/>
            <person name="Purushe J."/>
            <person name="Ahmed A."/>
            <person name="van der Linden H."/>
            <person name="Goris M.G.A."/>
            <person name="Hartskeerl R.A."/>
            <person name="Vinetz J.M."/>
            <person name="Sutton G.G."/>
            <person name="Nelson W.C."/>
            <person name="Fouts D.E."/>
        </authorList>
    </citation>
    <scope>NUCLEOTIDE SEQUENCE [LARGE SCALE GENOMIC DNA]</scope>
    <source>
        <strain evidence="2">BUT 6</strain>
    </source>
</reference>
<keyword evidence="1" id="KW-0732">Signal</keyword>
<gene>
    <name evidence="2" type="ORF">LEP1GSC058_2333</name>
</gene>
<proteinExistence type="predicted"/>
<accession>S3VFK7</accession>
<feature type="chain" id="PRO_5004524391" evidence="1">
    <location>
        <begin position="23"/>
        <end position="179"/>
    </location>
</feature>